<evidence type="ECO:0000259" key="1">
    <source>
        <dbReference type="Pfam" id="PF00497"/>
    </source>
</evidence>
<organism evidence="2 3">
    <name type="scientific">Nannocystis radixulma</name>
    <dbReference type="NCBI Taxonomy" id="2995305"/>
    <lineage>
        <taxon>Bacteria</taxon>
        <taxon>Pseudomonadati</taxon>
        <taxon>Myxococcota</taxon>
        <taxon>Polyangia</taxon>
        <taxon>Nannocystales</taxon>
        <taxon>Nannocystaceae</taxon>
        <taxon>Nannocystis</taxon>
    </lineage>
</organism>
<dbReference type="Pfam" id="PF00497">
    <property type="entry name" value="SBP_bac_3"/>
    <property type="match status" value="1"/>
</dbReference>
<name>A0ABT5B4I2_9BACT</name>
<dbReference type="RefSeq" id="WP_271997943.1">
    <property type="nucleotide sequence ID" value="NZ_JAQNDN010000004.1"/>
</dbReference>
<dbReference type="InterPro" id="IPR001638">
    <property type="entry name" value="Solute-binding_3/MltF_N"/>
</dbReference>
<sequence>MLGIACGLPRDPENTAARVAAGGARVGVVLQAPWACERGDLLLAGAEVALLRQFARARGIDMSFETGGETRLLAALQRFELDLVIGGLVEDNPWDDRVGFTRPYHEDGAGEHVLAVPPGENAWTMQLEAFLAEADLAGALARGAAECGDP</sequence>
<reference evidence="2 3" key="1">
    <citation type="submission" date="2022-11" db="EMBL/GenBank/DDBJ databases">
        <title>Minimal conservation of predation-associated metabolite biosynthetic gene clusters underscores biosynthetic potential of Myxococcota including descriptions for ten novel species: Archangium lansinium sp. nov., Myxococcus landrumus sp. nov., Nannocystis bai.</title>
        <authorList>
            <person name="Ahearne A."/>
            <person name="Stevens C."/>
            <person name="Dowd S."/>
        </authorList>
    </citation>
    <scope>NUCLEOTIDE SEQUENCE [LARGE SCALE GENOMIC DNA]</scope>
    <source>
        <strain evidence="2 3">NCELM</strain>
    </source>
</reference>
<dbReference type="SUPFAM" id="SSF53850">
    <property type="entry name" value="Periplasmic binding protein-like II"/>
    <property type="match status" value="1"/>
</dbReference>
<feature type="domain" description="Solute-binding protein family 3/N-terminal" evidence="1">
    <location>
        <begin position="32"/>
        <end position="140"/>
    </location>
</feature>
<evidence type="ECO:0000313" key="3">
    <source>
        <dbReference type="Proteomes" id="UP001217838"/>
    </source>
</evidence>
<dbReference type="EMBL" id="JAQNDN010000004">
    <property type="protein sequence ID" value="MDC0668628.1"/>
    <property type="molecule type" value="Genomic_DNA"/>
</dbReference>
<dbReference type="Proteomes" id="UP001217838">
    <property type="component" value="Unassembled WGS sequence"/>
</dbReference>
<dbReference type="Gene3D" id="3.40.190.10">
    <property type="entry name" value="Periplasmic binding protein-like II"/>
    <property type="match status" value="1"/>
</dbReference>
<evidence type="ECO:0000313" key="2">
    <source>
        <dbReference type="EMBL" id="MDC0668628.1"/>
    </source>
</evidence>
<gene>
    <name evidence="2" type="ORF">POL58_12800</name>
</gene>
<accession>A0ABT5B4I2</accession>
<proteinExistence type="predicted"/>
<comment type="caution">
    <text evidence="2">The sequence shown here is derived from an EMBL/GenBank/DDBJ whole genome shotgun (WGS) entry which is preliminary data.</text>
</comment>
<protein>
    <recommendedName>
        <fullName evidence="1">Solute-binding protein family 3/N-terminal domain-containing protein</fullName>
    </recommendedName>
</protein>
<keyword evidence="3" id="KW-1185">Reference proteome</keyword>